<evidence type="ECO:0000313" key="4">
    <source>
        <dbReference type="Proteomes" id="UP000722989"/>
    </source>
</evidence>
<feature type="region of interest" description="Disordered" evidence="1">
    <location>
        <begin position="1"/>
        <end position="22"/>
    </location>
</feature>
<feature type="transmembrane region" description="Helical" evidence="2">
    <location>
        <begin position="34"/>
        <end position="55"/>
    </location>
</feature>
<evidence type="ECO:0000313" key="3">
    <source>
        <dbReference type="EMBL" id="NJC69034.1"/>
    </source>
</evidence>
<dbReference type="Proteomes" id="UP000722989">
    <property type="component" value="Unassembled WGS sequence"/>
</dbReference>
<evidence type="ECO:0000256" key="2">
    <source>
        <dbReference type="SAM" id="Phobius"/>
    </source>
</evidence>
<protein>
    <submittedName>
        <fullName evidence="3">Low affinity iron permease family protein</fullName>
    </submittedName>
</protein>
<dbReference type="EMBL" id="JAATVY010000002">
    <property type="protein sequence ID" value="NJC69034.1"/>
    <property type="molecule type" value="Genomic_DNA"/>
</dbReference>
<proteinExistence type="predicted"/>
<keyword evidence="2" id="KW-1133">Transmembrane helix</keyword>
<evidence type="ECO:0000256" key="1">
    <source>
        <dbReference type="SAM" id="MobiDB-lite"/>
    </source>
</evidence>
<gene>
    <name evidence="3" type="ORF">HC031_04745</name>
</gene>
<dbReference type="Pfam" id="PF04120">
    <property type="entry name" value="Iron_permease"/>
    <property type="match status" value="1"/>
</dbReference>
<keyword evidence="2" id="KW-0472">Membrane</keyword>
<organism evidence="3 4">
    <name type="scientific">Planosporangium thailandense</name>
    <dbReference type="NCBI Taxonomy" id="765197"/>
    <lineage>
        <taxon>Bacteria</taxon>
        <taxon>Bacillati</taxon>
        <taxon>Actinomycetota</taxon>
        <taxon>Actinomycetes</taxon>
        <taxon>Micromonosporales</taxon>
        <taxon>Micromonosporaceae</taxon>
        <taxon>Planosporangium</taxon>
    </lineage>
</organism>
<name>A0ABX0XUZ3_9ACTN</name>
<dbReference type="InterPro" id="IPR007251">
    <property type="entry name" value="Iron_permease_Fet4"/>
</dbReference>
<comment type="caution">
    <text evidence="3">The sequence shown here is derived from an EMBL/GenBank/DDBJ whole genome shotgun (WGS) entry which is preliminary data.</text>
</comment>
<reference evidence="3 4" key="1">
    <citation type="submission" date="2020-03" db="EMBL/GenBank/DDBJ databases">
        <title>WGS of the type strain of Planosporangium spp.</title>
        <authorList>
            <person name="Thawai C."/>
        </authorList>
    </citation>
    <scope>NUCLEOTIDE SEQUENCE [LARGE SCALE GENOMIC DNA]</scope>
    <source>
        <strain evidence="3 4">TBRC 5610</strain>
    </source>
</reference>
<dbReference type="RefSeq" id="WP_167923895.1">
    <property type="nucleotide sequence ID" value="NZ_JAATVY010000002.1"/>
</dbReference>
<feature type="compositionally biased region" description="Basic and acidic residues" evidence="1">
    <location>
        <begin position="1"/>
        <end position="13"/>
    </location>
</feature>
<accession>A0ABX0XUZ3</accession>
<keyword evidence="4" id="KW-1185">Reference proteome</keyword>
<feature type="transmembrane region" description="Helical" evidence="2">
    <location>
        <begin position="67"/>
        <end position="87"/>
    </location>
</feature>
<keyword evidence="2" id="KW-0812">Transmembrane</keyword>
<sequence>MGGKNDPRDDPRYGRGTPQDRGTRITRTISQATAAAGSFPMILLAVGLVVIWLIGGLFVHGGYTSTAYQLPVSTVSSIVTFVMVFVIQSSQNRDSRALQTKIDAIASVLAVMAREQGLSDHEYLLTRLAGLEEAPEHEIDREQELVRKSVEEVAQNGE</sequence>